<gene>
    <name evidence="1" type="ORF">D9757_010256</name>
</gene>
<evidence type="ECO:0000313" key="2">
    <source>
        <dbReference type="Proteomes" id="UP000518752"/>
    </source>
</evidence>
<dbReference type="AlphaFoldDB" id="A0A8H5HAW9"/>
<keyword evidence="2" id="KW-1185">Reference proteome</keyword>
<name>A0A8H5HAW9_9AGAR</name>
<comment type="caution">
    <text evidence="1">The sequence shown here is derived from an EMBL/GenBank/DDBJ whole genome shotgun (WGS) entry which is preliminary data.</text>
</comment>
<proteinExistence type="predicted"/>
<evidence type="ECO:0000313" key="1">
    <source>
        <dbReference type="EMBL" id="KAF5379938.1"/>
    </source>
</evidence>
<reference evidence="1 2" key="1">
    <citation type="journal article" date="2020" name="ISME J.">
        <title>Uncovering the hidden diversity of litter-decomposition mechanisms in mushroom-forming fungi.</title>
        <authorList>
            <person name="Floudas D."/>
            <person name="Bentzer J."/>
            <person name="Ahren D."/>
            <person name="Johansson T."/>
            <person name="Persson P."/>
            <person name="Tunlid A."/>
        </authorList>
    </citation>
    <scope>NUCLEOTIDE SEQUENCE [LARGE SCALE GENOMIC DNA]</scope>
    <source>
        <strain evidence="1 2">CBS 406.79</strain>
    </source>
</reference>
<protein>
    <submittedName>
        <fullName evidence="1">Uncharacterized protein</fullName>
    </submittedName>
</protein>
<dbReference type="Proteomes" id="UP000518752">
    <property type="component" value="Unassembled WGS sequence"/>
</dbReference>
<sequence>MDRRHVEMKKLLGNMLNVTTDSVTATIEGLPIRWNGETIKPSSPISPNIVKQMLWELAELNFRHDLVMLDKRVDLSHMGRTDRERLLSMCWEGDLQCADFWKAEDGIGSSDIKKRYSYLRSLHHVMTTWRGNDSLGVLESLPDHLNDHNFHEQLERFETVLAKLYTRTFLRFFGRAASIPFHLSIT</sequence>
<accession>A0A8H5HAW9</accession>
<organism evidence="1 2">
    <name type="scientific">Collybiopsis confluens</name>
    <dbReference type="NCBI Taxonomy" id="2823264"/>
    <lineage>
        <taxon>Eukaryota</taxon>
        <taxon>Fungi</taxon>
        <taxon>Dikarya</taxon>
        <taxon>Basidiomycota</taxon>
        <taxon>Agaricomycotina</taxon>
        <taxon>Agaricomycetes</taxon>
        <taxon>Agaricomycetidae</taxon>
        <taxon>Agaricales</taxon>
        <taxon>Marasmiineae</taxon>
        <taxon>Omphalotaceae</taxon>
        <taxon>Collybiopsis</taxon>
    </lineage>
</organism>
<dbReference type="OrthoDB" id="2634326at2759"/>
<dbReference type="EMBL" id="JAACJN010000066">
    <property type="protein sequence ID" value="KAF5379938.1"/>
    <property type="molecule type" value="Genomic_DNA"/>
</dbReference>